<evidence type="ECO:0000313" key="13">
    <source>
        <dbReference type="Proteomes" id="UP000694405"/>
    </source>
</evidence>
<name>A0A8V5GKI8_MELUD</name>
<sequence length="400" mass="44701">MPNALKRPLVLRTGTKFSARARLLLRLHDRNQPMEASIHIDRFRRFNILTSSSKTLLTGDSPQEGLVCDFQYLVGTPPCTPNPLWGEDGPLVVTEELHLITFRLAYTYCGLELELESSTLPFIIISNNSQLSSAWASILWFNMLSPEPKAQFFSAPPPAPWPQLAQVLSWQFQSVAERGLSREHLLMLAEKLFGSKPSPDSTLSWTKFSKDGAAGFSFWAWLDGILGLLQEHLKQLWKDGLILGFVSRKQEKKLLKGKRTGTFLIRFSESVLGGVTCTWVEHPESGPPVFRAVVPYTAAELVSLALPDIIRDYQLLVEENIPENPLQFLHPNIPRDEAFGPYYSKREEGTAPVWCGAMGGAGVCSPPNIPLLSTGNLMEQKKYLNRRLIRVSSSGNPKSI</sequence>
<evidence type="ECO:0000256" key="6">
    <source>
        <dbReference type="ARBA" id="ARBA00022999"/>
    </source>
</evidence>
<dbReference type="Ensembl" id="ENSMUNT00000033905.1">
    <property type="protein sequence ID" value="ENSMUNP00000023829.1"/>
    <property type="gene ID" value="ENSMUNG00000021118.1"/>
</dbReference>
<evidence type="ECO:0000313" key="12">
    <source>
        <dbReference type="Ensembl" id="ENSMUNP00000023829.1"/>
    </source>
</evidence>
<dbReference type="GO" id="GO:0003677">
    <property type="term" value="F:DNA binding"/>
    <property type="evidence" value="ECO:0007669"/>
    <property type="project" value="UniProtKB-KW"/>
</dbReference>
<keyword evidence="8" id="KW-0238">DNA-binding</keyword>
<evidence type="ECO:0000256" key="4">
    <source>
        <dbReference type="ARBA" id="ARBA00022490"/>
    </source>
</evidence>
<dbReference type="Pfam" id="PF00017">
    <property type="entry name" value="SH2"/>
    <property type="match status" value="1"/>
</dbReference>
<dbReference type="Gene3D" id="1.10.238.10">
    <property type="entry name" value="EF-hand"/>
    <property type="match status" value="1"/>
</dbReference>
<dbReference type="FunFam" id="3.30.505.10:FF:000003">
    <property type="entry name" value="Signal transducer and activator of transcription"/>
    <property type="match status" value="1"/>
</dbReference>
<dbReference type="GO" id="GO:0005634">
    <property type="term" value="C:nucleus"/>
    <property type="evidence" value="ECO:0007669"/>
    <property type="project" value="UniProtKB-SubCell"/>
</dbReference>
<keyword evidence="5" id="KW-0597">Phosphoprotein</keyword>
<proteinExistence type="inferred from homology"/>
<keyword evidence="11" id="KW-0539">Nucleus</keyword>
<keyword evidence="7" id="KW-0805">Transcription regulation</keyword>
<evidence type="ECO:0000256" key="10">
    <source>
        <dbReference type="ARBA" id="ARBA00023163"/>
    </source>
</evidence>
<accession>A0A8V5GKI8</accession>
<evidence type="ECO:0000256" key="5">
    <source>
        <dbReference type="ARBA" id="ARBA00022553"/>
    </source>
</evidence>
<dbReference type="InterPro" id="IPR000980">
    <property type="entry name" value="SH2"/>
</dbReference>
<reference evidence="12" key="3">
    <citation type="submission" date="2025-09" db="UniProtKB">
        <authorList>
            <consortium name="Ensembl"/>
        </authorList>
    </citation>
    <scope>IDENTIFICATION</scope>
</reference>
<dbReference type="InterPro" id="IPR012345">
    <property type="entry name" value="STAT_TF_DNA-bd_N"/>
</dbReference>
<keyword evidence="9" id="KW-0010">Activator</keyword>
<comment type="similarity">
    <text evidence="3">Belongs to the transcription factor STAT family.</text>
</comment>
<dbReference type="InterPro" id="IPR008967">
    <property type="entry name" value="p53-like_TF_DNA-bd_sf"/>
</dbReference>
<keyword evidence="4" id="KW-0963">Cytoplasm</keyword>
<reference evidence="12" key="1">
    <citation type="submission" date="2020-03" db="EMBL/GenBank/DDBJ databases">
        <title>Melopsittacus undulatus (budgerigar) genome, bMelUnd1, maternal haplotype with Z.</title>
        <authorList>
            <person name="Gedman G."/>
            <person name="Mountcastle J."/>
            <person name="Haase B."/>
            <person name="Formenti G."/>
            <person name="Wright T."/>
            <person name="Apodaca J."/>
            <person name="Pelan S."/>
            <person name="Chow W."/>
            <person name="Rhie A."/>
            <person name="Howe K."/>
            <person name="Fedrigo O."/>
            <person name="Jarvis E.D."/>
        </authorList>
    </citation>
    <scope>NUCLEOTIDE SEQUENCE [LARGE SCALE GENOMIC DNA]</scope>
</reference>
<reference evidence="12" key="2">
    <citation type="submission" date="2025-08" db="UniProtKB">
        <authorList>
            <consortium name="Ensembl"/>
        </authorList>
    </citation>
    <scope>IDENTIFICATION</scope>
</reference>
<dbReference type="AlphaFoldDB" id="A0A8V5GKI8"/>
<dbReference type="Gene3D" id="3.30.505.10">
    <property type="entry name" value="SH2 domain"/>
    <property type="match status" value="1"/>
</dbReference>
<dbReference type="SUPFAM" id="SSF49417">
    <property type="entry name" value="p53-like transcription factors"/>
    <property type="match status" value="1"/>
</dbReference>
<evidence type="ECO:0000256" key="2">
    <source>
        <dbReference type="ARBA" id="ARBA00004496"/>
    </source>
</evidence>
<evidence type="ECO:0000256" key="3">
    <source>
        <dbReference type="ARBA" id="ARBA00005586"/>
    </source>
</evidence>
<dbReference type="PANTHER" id="PTHR11801">
    <property type="entry name" value="SIGNAL TRANSDUCER AND ACTIVATOR OF TRANSCRIPTION"/>
    <property type="match status" value="1"/>
</dbReference>
<dbReference type="InterPro" id="IPR013801">
    <property type="entry name" value="STAT_TF_DNA-bd"/>
</dbReference>
<evidence type="ECO:0000256" key="8">
    <source>
        <dbReference type="ARBA" id="ARBA00023125"/>
    </source>
</evidence>
<dbReference type="InterPro" id="IPR036860">
    <property type="entry name" value="SH2_dom_sf"/>
</dbReference>
<keyword evidence="10" id="KW-0804">Transcription</keyword>
<dbReference type="GO" id="GO:0005737">
    <property type="term" value="C:cytoplasm"/>
    <property type="evidence" value="ECO:0007669"/>
    <property type="project" value="UniProtKB-SubCell"/>
</dbReference>
<evidence type="ECO:0000256" key="7">
    <source>
        <dbReference type="ARBA" id="ARBA00023015"/>
    </source>
</evidence>
<keyword evidence="13" id="KW-1185">Reference proteome</keyword>
<evidence type="ECO:0000256" key="9">
    <source>
        <dbReference type="ARBA" id="ARBA00023159"/>
    </source>
</evidence>
<dbReference type="Pfam" id="PF02864">
    <property type="entry name" value="STAT_bind"/>
    <property type="match status" value="1"/>
</dbReference>
<dbReference type="GO" id="GO:0007165">
    <property type="term" value="P:signal transduction"/>
    <property type="evidence" value="ECO:0007669"/>
    <property type="project" value="InterPro"/>
</dbReference>
<dbReference type="GO" id="GO:0003700">
    <property type="term" value="F:DNA-binding transcription factor activity"/>
    <property type="evidence" value="ECO:0007669"/>
    <property type="project" value="InterPro"/>
</dbReference>
<dbReference type="InterPro" id="IPR001217">
    <property type="entry name" value="STAT"/>
</dbReference>
<dbReference type="InterPro" id="IPR048988">
    <property type="entry name" value="STAT_linker"/>
</dbReference>
<comment type="subcellular location">
    <subcellularLocation>
        <location evidence="2">Cytoplasm</location>
    </subcellularLocation>
    <subcellularLocation>
        <location evidence="1">Nucleus</location>
    </subcellularLocation>
</comment>
<evidence type="ECO:0000256" key="11">
    <source>
        <dbReference type="ARBA" id="ARBA00023242"/>
    </source>
</evidence>
<dbReference type="FunFam" id="1.10.238.10:FF:000012">
    <property type="entry name" value="Signal transducer and activator of transcription"/>
    <property type="match status" value="1"/>
</dbReference>
<dbReference type="PROSITE" id="PS50001">
    <property type="entry name" value="SH2"/>
    <property type="match status" value="1"/>
</dbReference>
<organism evidence="12 13">
    <name type="scientific">Melopsittacus undulatus</name>
    <name type="common">Budgerigar</name>
    <name type="synonym">Psittacus undulatus</name>
    <dbReference type="NCBI Taxonomy" id="13146"/>
    <lineage>
        <taxon>Eukaryota</taxon>
        <taxon>Metazoa</taxon>
        <taxon>Chordata</taxon>
        <taxon>Craniata</taxon>
        <taxon>Vertebrata</taxon>
        <taxon>Euteleostomi</taxon>
        <taxon>Archelosauria</taxon>
        <taxon>Archosauria</taxon>
        <taxon>Dinosauria</taxon>
        <taxon>Saurischia</taxon>
        <taxon>Theropoda</taxon>
        <taxon>Coelurosauria</taxon>
        <taxon>Aves</taxon>
        <taxon>Neognathae</taxon>
        <taxon>Neoaves</taxon>
        <taxon>Telluraves</taxon>
        <taxon>Australaves</taxon>
        <taxon>Psittaciformes</taxon>
        <taxon>Psittaculidae</taxon>
        <taxon>Melopsittacus</taxon>
    </lineage>
</organism>
<dbReference type="SUPFAM" id="SSF55550">
    <property type="entry name" value="SH2 domain"/>
    <property type="match status" value="1"/>
</dbReference>
<evidence type="ECO:0000256" key="1">
    <source>
        <dbReference type="ARBA" id="ARBA00004123"/>
    </source>
</evidence>
<dbReference type="Proteomes" id="UP000694405">
    <property type="component" value="Chromosome 21"/>
</dbReference>
<dbReference type="Gene3D" id="2.60.40.630">
    <property type="entry name" value="STAT transcription factor, DNA-binding domain"/>
    <property type="match status" value="1"/>
</dbReference>
<dbReference type="Pfam" id="PF21354">
    <property type="entry name" value="STAT_linker"/>
    <property type="match status" value="1"/>
</dbReference>
<protein>
    <submittedName>
        <fullName evidence="12">Uncharacterized protein</fullName>
    </submittedName>
</protein>
<keyword evidence="6" id="KW-0727">SH2 domain</keyword>